<accession>A0A2Y9G1H3</accession>
<protein>
    <submittedName>
        <fullName evidence="7">LOW QUALITY PROTEIN: acidic mammalian chitinase-like</fullName>
    </submittedName>
</protein>
<organism evidence="6 7">
    <name type="scientific">Trichechus manatus latirostris</name>
    <name type="common">Florida manatee</name>
    <dbReference type="NCBI Taxonomy" id="127582"/>
    <lineage>
        <taxon>Eukaryota</taxon>
        <taxon>Metazoa</taxon>
        <taxon>Chordata</taxon>
        <taxon>Craniata</taxon>
        <taxon>Vertebrata</taxon>
        <taxon>Euteleostomi</taxon>
        <taxon>Mammalia</taxon>
        <taxon>Eutheria</taxon>
        <taxon>Afrotheria</taxon>
        <taxon>Sirenia</taxon>
        <taxon>Trichechidae</taxon>
        <taxon>Trichechus</taxon>
    </lineage>
</organism>
<feature type="region of interest" description="Disordered" evidence="3">
    <location>
        <begin position="432"/>
        <end position="567"/>
    </location>
</feature>
<dbReference type="InterPro" id="IPR017853">
    <property type="entry name" value="GH"/>
</dbReference>
<evidence type="ECO:0000256" key="4">
    <source>
        <dbReference type="SAM" id="SignalP"/>
    </source>
</evidence>
<evidence type="ECO:0000256" key="1">
    <source>
        <dbReference type="ARBA" id="ARBA00022729"/>
    </source>
</evidence>
<dbReference type="FunFam" id="3.20.20.80:FF:000007">
    <property type="entry name" value="Acidic mammalian chitinase"/>
    <property type="match status" value="1"/>
</dbReference>
<dbReference type="InterPro" id="IPR011583">
    <property type="entry name" value="Chitinase_II/V-like_cat"/>
</dbReference>
<keyword evidence="6" id="KW-1185">Reference proteome</keyword>
<evidence type="ECO:0000256" key="2">
    <source>
        <dbReference type="ARBA" id="ARBA00023157"/>
    </source>
</evidence>
<gene>
    <name evidence="7" type="primary">LOC101343789</name>
</gene>
<dbReference type="InterPro" id="IPR050314">
    <property type="entry name" value="Glycosyl_Hydrlase_18"/>
</dbReference>
<dbReference type="SMART" id="SM00636">
    <property type="entry name" value="Glyco_18"/>
    <property type="match status" value="1"/>
</dbReference>
<dbReference type="PANTHER" id="PTHR11177">
    <property type="entry name" value="CHITINASE"/>
    <property type="match status" value="1"/>
</dbReference>
<dbReference type="GO" id="GO:0005576">
    <property type="term" value="C:extracellular region"/>
    <property type="evidence" value="ECO:0007669"/>
    <property type="project" value="TreeGrafter"/>
</dbReference>
<dbReference type="Gene3D" id="3.20.20.80">
    <property type="entry name" value="Glycosidases"/>
    <property type="match status" value="1"/>
</dbReference>
<sequence>MSKLLILAGLALLLQLGTATKIVCYFTSWSQYHPGIVHYMPENVDLCLSIQIIYAFAGMANNQIKTIEWNDEALSVGINSLKNYNTEQKALLSVGGWNFGTQGFSNMVTIAENHQTFIQSAIQFLKKYNFDGLDIDWQYPGNHSSPADTQQLFTVLLQEMYEAFEQEAFQSNKPRLLISAVVSAGKGTTETAYQIPEMSRYMNLINLMTYDLRGSWEDFTGEDSPLFAGPNDQGVYKYFNAEYAINYWKNQGVPAEKLMVGFGACVRTLTLTNPAHHGLDDPTSDPGTAGAYTQEAGTLTYFEVCSSLKGATKVWNAPQEVPYAYKGNQWIRYDNPKCFTLKAEGLLKNSFRGAMVWAINLDDFMGTFCGKAGKCDSKQAVWLQVSVILSRTLLSFGPNYTRRPLLIPSPGASLSDLTLKGGKNRVKQCLVPPPRPLALNAHGPQEAVRRGQSTARRWRQTRQSQEEQGRTVPEPSAPAASAQDRDDDCGTTDGRVEDRRAKVTRRRRQNLHLGDEGSAGRALAGPQGPEPIEWGRPLGETPSLASGRRTHSRGNGPSSDTQRVGDVGDQRLLQFTILVATPFTRC</sequence>
<reference evidence="7" key="1">
    <citation type="submission" date="2025-08" db="UniProtKB">
        <authorList>
            <consortium name="RefSeq"/>
        </authorList>
    </citation>
    <scope>IDENTIFICATION</scope>
</reference>
<dbReference type="OrthoDB" id="76388at2759"/>
<dbReference type="InterPro" id="IPR001223">
    <property type="entry name" value="Glyco_hydro18_cat"/>
</dbReference>
<dbReference type="STRING" id="127582.A0A2Y9G1H3"/>
<dbReference type="FunFam" id="3.10.50.10:FF:000001">
    <property type="entry name" value="Chitinase 3-like 1"/>
    <property type="match status" value="1"/>
</dbReference>
<dbReference type="Gene3D" id="3.10.50.10">
    <property type="match status" value="1"/>
</dbReference>
<feature type="domain" description="GH18" evidence="5">
    <location>
        <begin position="20"/>
        <end position="392"/>
    </location>
</feature>
<dbReference type="GeneID" id="101343789"/>
<dbReference type="SUPFAM" id="SSF51445">
    <property type="entry name" value="(Trans)glycosidases"/>
    <property type="match status" value="1"/>
</dbReference>
<name>A0A2Y9G1H3_TRIMA</name>
<dbReference type="InParanoid" id="A0A2Y9G1H3"/>
<feature type="compositionally biased region" description="Polar residues" evidence="3">
    <location>
        <begin position="553"/>
        <end position="562"/>
    </location>
</feature>
<evidence type="ECO:0000256" key="3">
    <source>
        <dbReference type="SAM" id="MobiDB-lite"/>
    </source>
</evidence>
<dbReference type="GO" id="GO:0005975">
    <property type="term" value="P:carbohydrate metabolic process"/>
    <property type="evidence" value="ECO:0007669"/>
    <property type="project" value="InterPro"/>
</dbReference>
<dbReference type="CDD" id="cd02872">
    <property type="entry name" value="GH18_chitolectin_chitotriosidase"/>
    <property type="match status" value="1"/>
</dbReference>
<dbReference type="Pfam" id="PF00704">
    <property type="entry name" value="Glyco_hydro_18"/>
    <property type="match status" value="1"/>
</dbReference>
<proteinExistence type="predicted"/>
<dbReference type="RefSeq" id="XP_012412110.1">
    <property type="nucleotide sequence ID" value="XM_012556656.1"/>
</dbReference>
<dbReference type="GO" id="GO:0008061">
    <property type="term" value="F:chitin binding"/>
    <property type="evidence" value="ECO:0007669"/>
    <property type="project" value="InterPro"/>
</dbReference>
<dbReference type="PROSITE" id="PS51910">
    <property type="entry name" value="GH18_2"/>
    <property type="match status" value="1"/>
</dbReference>
<keyword evidence="2" id="KW-1015">Disulfide bond</keyword>
<dbReference type="InterPro" id="IPR029070">
    <property type="entry name" value="Chitinase_insertion_sf"/>
</dbReference>
<keyword evidence="1 4" id="KW-0732">Signal</keyword>
<dbReference type="PANTHER" id="PTHR11177:SF405">
    <property type="entry name" value="CHITINASE"/>
    <property type="match status" value="1"/>
</dbReference>
<dbReference type="Proteomes" id="UP000248480">
    <property type="component" value="Unplaced"/>
</dbReference>
<dbReference type="AlphaFoldDB" id="A0A2Y9G1H3"/>
<feature type="chain" id="PRO_5015969519" evidence="4">
    <location>
        <begin position="20"/>
        <end position="586"/>
    </location>
</feature>
<dbReference type="KEGG" id="tmu:101343789"/>
<dbReference type="SUPFAM" id="SSF54556">
    <property type="entry name" value="Chitinase insertion domain"/>
    <property type="match status" value="1"/>
</dbReference>
<evidence type="ECO:0000259" key="5">
    <source>
        <dbReference type="PROSITE" id="PS51910"/>
    </source>
</evidence>
<evidence type="ECO:0000313" key="7">
    <source>
        <dbReference type="RefSeq" id="XP_012412110.1"/>
    </source>
</evidence>
<feature type="signal peptide" evidence="4">
    <location>
        <begin position="1"/>
        <end position="19"/>
    </location>
</feature>
<evidence type="ECO:0000313" key="6">
    <source>
        <dbReference type="Proteomes" id="UP000248480"/>
    </source>
</evidence>